<dbReference type="EMBL" id="CADCXU010022479">
    <property type="protein sequence ID" value="CAB0009921.1"/>
    <property type="molecule type" value="Genomic_DNA"/>
</dbReference>
<sequence length="120" mass="13462">WAFQKRAISEFSVERYLVDLLGHATALLSGTHHARRARCEKENGNCGTQLTGDAIATAWSALRRLKLPVEKVSIVECFGPTVATPSRLIRSSDTALRSSQRAHHGLYNQKRINYLTDERN</sequence>
<gene>
    <name evidence="1" type="ORF">NTEN_LOCUS14994</name>
</gene>
<dbReference type="Proteomes" id="UP000479000">
    <property type="component" value="Unassembled WGS sequence"/>
</dbReference>
<evidence type="ECO:0000313" key="1">
    <source>
        <dbReference type="EMBL" id="CAB0009921.1"/>
    </source>
</evidence>
<evidence type="ECO:0000313" key="2">
    <source>
        <dbReference type="Proteomes" id="UP000479000"/>
    </source>
</evidence>
<dbReference type="AlphaFoldDB" id="A0A6H5GYL5"/>
<name>A0A6H5GYL5_9HEMI</name>
<protein>
    <submittedName>
        <fullName evidence="1">Uncharacterized protein</fullName>
    </submittedName>
</protein>
<feature type="non-terminal residue" evidence="1">
    <location>
        <position position="1"/>
    </location>
</feature>
<proteinExistence type="predicted"/>
<reference evidence="1 2" key="1">
    <citation type="submission" date="2020-02" db="EMBL/GenBank/DDBJ databases">
        <authorList>
            <person name="Ferguson B K."/>
        </authorList>
    </citation>
    <scope>NUCLEOTIDE SEQUENCE [LARGE SCALE GENOMIC DNA]</scope>
</reference>
<accession>A0A6H5GYL5</accession>
<organism evidence="1 2">
    <name type="scientific">Nesidiocoris tenuis</name>
    <dbReference type="NCBI Taxonomy" id="355587"/>
    <lineage>
        <taxon>Eukaryota</taxon>
        <taxon>Metazoa</taxon>
        <taxon>Ecdysozoa</taxon>
        <taxon>Arthropoda</taxon>
        <taxon>Hexapoda</taxon>
        <taxon>Insecta</taxon>
        <taxon>Pterygota</taxon>
        <taxon>Neoptera</taxon>
        <taxon>Paraneoptera</taxon>
        <taxon>Hemiptera</taxon>
        <taxon>Heteroptera</taxon>
        <taxon>Panheteroptera</taxon>
        <taxon>Cimicomorpha</taxon>
        <taxon>Miridae</taxon>
        <taxon>Dicyphina</taxon>
        <taxon>Nesidiocoris</taxon>
    </lineage>
</organism>
<keyword evidence="2" id="KW-1185">Reference proteome</keyword>